<sequence>MNAINVDNRSLSLLFEGTVTDIPYGVDDLEEMLSLAELFLKNQSMGDHHASESIAKYVRYISDLLSEIKKTHSAIDLGFFCEILDAISGEMEQHLPKGYGVFENERLCMEFLQIIASELKSGEVGDLYILSSCKNTDRSTTVSMVLSGSLQMKLLNLYEWETDTPADVMISAVINTALKEFLKERAVEKERSDLWNTD</sequence>
<proteinExistence type="predicted"/>
<keyword evidence="2" id="KW-1185">Reference proteome</keyword>
<accession>A0ABY6GW50</accession>
<name>A0ABY6GW50_9GAMM</name>
<dbReference type="EMBL" id="CP103300">
    <property type="protein sequence ID" value="UYM16306.1"/>
    <property type="molecule type" value="Genomic_DNA"/>
</dbReference>
<organism evidence="1 2">
    <name type="scientific">Endozoicomonas euniceicola</name>
    <dbReference type="NCBI Taxonomy" id="1234143"/>
    <lineage>
        <taxon>Bacteria</taxon>
        <taxon>Pseudomonadati</taxon>
        <taxon>Pseudomonadota</taxon>
        <taxon>Gammaproteobacteria</taxon>
        <taxon>Oceanospirillales</taxon>
        <taxon>Endozoicomonadaceae</taxon>
        <taxon>Endozoicomonas</taxon>
    </lineage>
</organism>
<dbReference type="RefSeq" id="WP_262598605.1">
    <property type="nucleotide sequence ID" value="NZ_CP103300.1"/>
</dbReference>
<reference evidence="1" key="1">
    <citation type="submission" date="2022-10" db="EMBL/GenBank/DDBJ databases">
        <title>Completed Genome Sequence of two octocoral isolated bacterium, Endozoicomonas euniceicola EF212T and Endozoicomonas gorgoniicola PS125T.</title>
        <authorList>
            <person name="Chiou Y.-J."/>
            <person name="Chen Y.-H."/>
        </authorList>
    </citation>
    <scope>NUCLEOTIDE SEQUENCE</scope>
    <source>
        <strain evidence="1">EF212</strain>
    </source>
</reference>
<protein>
    <submittedName>
        <fullName evidence="1">Uncharacterized protein</fullName>
    </submittedName>
</protein>
<gene>
    <name evidence="1" type="ORF">NX720_26520</name>
</gene>
<dbReference type="Proteomes" id="UP001163255">
    <property type="component" value="Chromosome"/>
</dbReference>
<evidence type="ECO:0000313" key="1">
    <source>
        <dbReference type="EMBL" id="UYM16306.1"/>
    </source>
</evidence>
<evidence type="ECO:0000313" key="2">
    <source>
        <dbReference type="Proteomes" id="UP001163255"/>
    </source>
</evidence>